<protein>
    <submittedName>
        <fullName evidence="1">Uncharacterized protein</fullName>
    </submittedName>
</protein>
<dbReference type="RefSeq" id="XP_073555658.1">
    <property type="nucleotide sequence ID" value="XM_073705929.1"/>
</dbReference>
<dbReference type="Proteomes" id="UP001642720">
    <property type="component" value="Unassembled WGS sequence"/>
</dbReference>
<dbReference type="GeneID" id="300580379"/>
<gene>
    <name evidence="1" type="ORF">CCMA1212_008818</name>
</gene>
<name>A0ABY2GV83_9HYPO</name>
<evidence type="ECO:0000313" key="2">
    <source>
        <dbReference type="Proteomes" id="UP001642720"/>
    </source>
</evidence>
<dbReference type="EMBL" id="PPTA01000014">
    <property type="protein sequence ID" value="TFA99456.1"/>
    <property type="molecule type" value="Genomic_DNA"/>
</dbReference>
<evidence type="ECO:0000313" key="1">
    <source>
        <dbReference type="EMBL" id="TFA99456.1"/>
    </source>
</evidence>
<sequence>MPSPQHSSLLPRPGGWQLAALKEVTHGCAGNRIAAAAAVAEREPVEHCNAAKIQLSVDSAYSNPSTVVGHTAHKQIPGKSGRISNAFSGMWMLLYLSKSHPSSATPQCLLQLPYLGQLHTTLSEM</sequence>
<keyword evidence="2" id="KW-1185">Reference proteome</keyword>
<proteinExistence type="predicted"/>
<comment type="caution">
    <text evidence="1">The sequence shown here is derived from an EMBL/GenBank/DDBJ whole genome shotgun (WGS) entry which is preliminary data.</text>
</comment>
<organism evidence="1 2">
    <name type="scientific">Trichoderma ghanense</name>
    <dbReference type="NCBI Taxonomy" id="65468"/>
    <lineage>
        <taxon>Eukaryota</taxon>
        <taxon>Fungi</taxon>
        <taxon>Dikarya</taxon>
        <taxon>Ascomycota</taxon>
        <taxon>Pezizomycotina</taxon>
        <taxon>Sordariomycetes</taxon>
        <taxon>Hypocreomycetidae</taxon>
        <taxon>Hypocreales</taxon>
        <taxon>Hypocreaceae</taxon>
        <taxon>Trichoderma</taxon>
    </lineage>
</organism>
<reference evidence="1 2" key="1">
    <citation type="submission" date="2018-01" db="EMBL/GenBank/DDBJ databases">
        <title>Genome characterization of the sugarcane-associated fungus Trichoderma ghanense CCMA-1212 and their application in lignocelulose bioconversion.</title>
        <authorList>
            <person name="Steindorff A.S."/>
            <person name="Mendes T.D."/>
            <person name="Vilela E.S.D."/>
            <person name="Rodrigues D.S."/>
            <person name="Formighieri E.F."/>
            <person name="Melo I.S."/>
            <person name="Favaro L.C.L."/>
        </authorList>
    </citation>
    <scope>NUCLEOTIDE SEQUENCE [LARGE SCALE GENOMIC DNA]</scope>
    <source>
        <strain evidence="1 2">CCMA-1212</strain>
    </source>
</reference>
<accession>A0ABY2GV83</accession>